<evidence type="ECO:0000313" key="1">
    <source>
        <dbReference type="EMBL" id="KAH8483842.1"/>
    </source>
</evidence>
<dbReference type="Proteomes" id="UP000807159">
    <property type="component" value="Chromosome 17"/>
</dbReference>
<evidence type="ECO:0000313" key="2">
    <source>
        <dbReference type="Proteomes" id="UP000807159"/>
    </source>
</evidence>
<protein>
    <submittedName>
        <fullName evidence="1">Uncharacterized protein</fullName>
    </submittedName>
</protein>
<proteinExistence type="predicted"/>
<name>A0A8T2WTU9_POPDE</name>
<keyword evidence="2" id="KW-1185">Reference proteome</keyword>
<accession>A0A8T2WTU9</accession>
<dbReference type="AlphaFoldDB" id="A0A8T2WTU9"/>
<organism evidence="1 2">
    <name type="scientific">Populus deltoides</name>
    <name type="common">Eastern poplar</name>
    <name type="synonym">Eastern cottonwood</name>
    <dbReference type="NCBI Taxonomy" id="3696"/>
    <lineage>
        <taxon>Eukaryota</taxon>
        <taxon>Viridiplantae</taxon>
        <taxon>Streptophyta</taxon>
        <taxon>Embryophyta</taxon>
        <taxon>Tracheophyta</taxon>
        <taxon>Spermatophyta</taxon>
        <taxon>Magnoliopsida</taxon>
        <taxon>eudicotyledons</taxon>
        <taxon>Gunneridae</taxon>
        <taxon>Pentapetalae</taxon>
        <taxon>rosids</taxon>
        <taxon>fabids</taxon>
        <taxon>Malpighiales</taxon>
        <taxon>Salicaceae</taxon>
        <taxon>Saliceae</taxon>
        <taxon>Populus</taxon>
    </lineage>
</organism>
<dbReference type="EMBL" id="JACEGQ020000017">
    <property type="protein sequence ID" value="KAH8483842.1"/>
    <property type="molecule type" value="Genomic_DNA"/>
</dbReference>
<sequence>MLLHYLSTISAPKPVIPARIFTSENAVLPPESPGTSSLMAVRDDIEAHYNKQVLNIRIRLNLYENGRSRFWSWGCCDDLSLPKYKVRPKAFTPAAYTIHLKTQALDQGKHFTNPEGHKGLQD</sequence>
<reference evidence="1" key="1">
    <citation type="journal article" date="2021" name="J. Hered.">
        <title>Genome Assembly of Salicaceae Populus deltoides (Eastern Cottonwood) I-69 Based on Nanopore Sequencing and Hi-C Technologies.</title>
        <authorList>
            <person name="Bai S."/>
            <person name="Wu H."/>
            <person name="Zhang J."/>
            <person name="Pan Z."/>
            <person name="Zhao W."/>
            <person name="Li Z."/>
            <person name="Tong C."/>
        </authorList>
    </citation>
    <scope>NUCLEOTIDE SEQUENCE</scope>
    <source>
        <tissue evidence="1">Leaf</tissue>
    </source>
</reference>
<comment type="caution">
    <text evidence="1">The sequence shown here is derived from an EMBL/GenBank/DDBJ whole genome shotgun (WGS) entry which is preliminary data.</text>
</comment>
<gene>
    <name evidence="1" type="ORF">H0E87_028306</name>
</gene>